<dbReference type="SMART" id="SM00450">
    <property type="entry name" value="RHOD"/>
    <property type="match status" value="1"/>
</dbReference>
<reference evidence="3 4" key="1">
    <citation type="journal article" date="2017" name="Int. J. Syst. Evol. Microbiol.">
        <title>Pseudokineococcus basanitobsidens sp. nov., isolated from volcanic rock.</title>
        <authorList>
            <person name="Lee D.W."/>
            <person name="Park M.Y."/>
            <person name="Kim J.J."/>
            <person name="Kim B.S."/>
        </authorList>
    </citation>
    <scope>NUCLEOTIDE SEQUENCE [LARGE SCALE GENOMIC DNA]</scope>
    <source>
        <strain evidence="3 4">DSM 103726</strain>
    </source>
</reference>
<dbReference type="Pfam" id="PF00581">
    <property type="entry name" value="Rhodanese"/>
    <property type="match status" value="1"/>
</dbReference>
<evidence type="ECO:0000313" key="3">
    <source>
        <dbReference type="EMBL" id="MEJ5945509.1"/>
    </source>
</evidence>
<dbReference type="RefSeq" id="WP_339574894.1">
    <property type="nucleotide sequence ID" value="NZ_JBBIAA010000008.1"/>
</dbReference>
<evidence type="ECO:0000259" key="2">
    <source>
        <dbReference type="PROSITE" id="PS50206"/>
    </source>
</evidence>
<dbReference type="InterPro" id="IPR001763">
    <property type="entry name" value="Rhodanese-like_dom"/>
</dbReference>
<dbReference type="EMBL" id="JBBIAA010000008">
    <property type="protein sequence ID" value="MEJ5945509.1"/>
    <property type="molecule type" value="Genomic_DNA"/>
</dbReference>
<sequence length="214" mass="21185">MTSTLTPMTAAAAGARAHGSVSPRATDAGRIVEGLRRPAPITLIDVRPPADYAEVHVEGAVSVPLEVLRENAPAVASRLHGDVVLMCGAGVWAEQARQSLVGAGATASFQVLAGGADDVRRAGGTVVRGRRPVEPWSPGRQVGLVAGALVGVGAVTARSAPSRVALGALGAGLVAGAVTGGGALARALADRTPGPAAMPSLDEVLERLPAPAAA</sequence>
<gene>
    <name evidence="3" type="ORF">WDZ17_09425</name>
</gene>
<feature type="domain" description="Rhodanese" evidence="2">
    <location>
        <begin position="37"/>
        <end position="128"/>
    </location>
</feature>
<dbReference type="Gene3D" id="3.40.250.10">
    <property type="entry name" value="Rhodanese-like domain"/>
    <property type="match status" value="1"/>
</dbReference>
<dbReference type="Proteomes" id="UP001387100">
    <property type="component" value="Unassembled WGS sequence"/>
</dbReference>
<dbReference type="PROSITE" id="PS50206">
    <property type="entry name" value="RHODANESE_3"/>
    <property type="match status" value="1"/>
</dbReference>
<organism evidence="3 4">
    <name type="scientific">Pseudokineococcus basanitobsidens</name>
    <dbReference type="NCBI Taxonomy" id="1926649"/>
    <lineage>
        <taxon>Bacteria</taxon>
        <taxon>Bacillati</taxon>
        <taxon>Actinomycetota</taxon>
        <taxon>Actinomycetes</taxon>
        <taxon>Kineosporiales</taxon>
        <taxon>Kineosporiaceae</taxon>
        <taxon>Pseudokineococcus</taxon>
    </lineage>
</organism>
<evidence type="ECO:0000256" key="1">
    <source>
        <dbReference type="SAM" id="MobiDB-lite"/>
    </source>
</evidence>
<dbReference type="CDD" id="cd00158">
    <property type="entry name" value="RHOD"/>
    <property type="match status" value="1"/>
</dbReference>
<keyword evidence="4" id="KW-1185">Reference proteome</keyword>
<proteinExistence type="predicted"/>
<evidence type="ECO:0000313" key="4">
    <source>
        <dbReference type="Proteomes" id="UP001387100"/>
    </source>
</evidence>
<protein>
    <submittedName>
        <fullName evidence="3">Rhodanese-like domain-containing protein</fullName>
    </submittedName>
</protein>
<dbReference type="SUPFAM" id="SSF52821">
    <property type="entry name" value="Rhodanese/Cell cycle control phosphatase"/>
    <property type="match status" value="1"/>
</dbReference>
<accession>A0ABU8RKE8</accession>
<name>A0ABU8RKE8_9ACTN</name>
<dbReference type="InterPro" id="IPR036873">
    <property type="entry name" value="Rhodanese-like_dom_sf"/>
</dbReference>
<comment type="caution">
    <text evidence="3">The sequence shown here is derived from an EMBL/GenBank/DDBJ whole genome shotgun (WGS) entry which is preliminary data.</text>
</comment>
<feature type="region of interest" description="Disordered" evidence="1">
    <location>
        <begin position="1"/>
        <end position="24"/>
    </location>
</feature>